<dbReference type="SMART" id="SM01211">
    <property type="entry name" value="GATase_5"/>
    <property type="match status" value="1"/>
</dbReference>
<accession>A0A0X8XA66</accession>
<dbReference type="SUPFAM" id="SSF52317">
    <property type="entry name" value="Class I glutamine amidotransferase-like"/>
    <property type="match status" value="1"/>
</dbReference>
<evidence type="ECO:0000256" key="1">
    <source>
        <dbReference type="HAMAP-Rule" id="MF_00421"/>
    </source>
</evidence>
<dbReference type="InterPro" id="IPR029062">
    <property type="entry name" value="Class_I_gatase-like"/>
</dbReference>
<dbReference type="AlphaFoldDB" id="A0A0X8XA66"/>
<keyword evidence="1" id="KW-0067">ATP-binding</keyword>
<evidence type="ECO:0000313" key="2">
    <source>
        <dbReference type="EMBL" id="BAU56169.1"/>
    </source>
</evidence>
<keyword evidence="1" id="KW-0963">Cytoplasm</keyword>
<proteinExistence type="inferred from homology"/>
<dbReference type="PANTHER" id="PTHR47552:SF1">
    <property type="entry name" value="PHOSPHORIBOSYLFORMYLGLYCINAMIDINE SYNTHASE SUBUNIT PURQ"/>
    <property type="match status" value="1"/>
</dbReference>
<comment type="catalytic activity">
    <reaction evidence="1">
        <text>L-glutamine + H2O = L-glutamate + NH4(+)</text>
        <dbReference type="Rhea" id="RHEA:15889"/>
        <dbReference type="ChEBI" id="CHEBI:15377"/>
        <dbReference type="ChEBI" id="CHEBI:28938"/>
        <dbReference type="ChEBI" id="CHEBI:29985"/>
        <dbReference type="ChEBI" id="CHEBI:58359"/>
        <dbReference type="EC" id="3.5.1.2"/>
    </reaction>
</comment>
<gene>
    <name evidence="1 2" type="primary">purQ</name>
    <name evidence="2" type="ORF">MgSA37_04366</name>
</gene>
<dbReference type="NCBIfam" id="NF002957">
    <property type="entry name" value="PRK03619.1"/>
    <property type="match status" value="1"/>
</dbReference>
<dbReference type="KEGG" id="mgot:MgSA37_04366"/>
<comment type="catalytic activity">
    <reaction evidence="1">
        <text>N(2)-formyl-N(1)-(5-phospho-beta-D-ribosyl)glycinamide + L-glutamine + ATP + H2O = 2-formamido-N(1)-(5-O-phospho-beta-D-ribosyl)acetamidine + L-glutamate + ADP + phosphate + H(+)</text>
        <dbReference type="Rhea" id="RHEA:17129"/>
        <dbReference type="ChEBI" id="CHEBI:15377"/>
        <dbReference type="ChEBI" id="CHEBI:15378"/>
        <dbReference type="ChEBI" id="CHEBI:29985"/>
        <dbReference type="ChEBI" id="CHEBI:30616"/>
        <dbReference type="ChEBI" id="CHEBI:43474"/>
        <dbReference type="ChEBI" id="CHEBI:58359"/>
        <dbReference type="ChEBI" id="CHEBI:147286"/>
        <dbReference type="ChEBI" id="CHEBI:147287"/>
        <dbReference type="ChEBI" id="CHEBI:456216"/>
        <dbReference type="EC" id="6.3.5.3"/>
    </reaction>
</comment>
<keyword evidence="1" id="KW-0378">Hydrolase</keyword>
<comment type="subcellular location">
    <subcellularLocation>
        <location evidence="1">Cytoplasm</location>
    </subcellularLocation>
</comment>
<dbReference type="Pfam" id="PF13507">
    <property type="entry name" value="GATase_5"/>
    <property type="match status" value="1"/>
</dbReference>
<feature type="active site" description="Nucleophile" evidence="1">
    <location>
        <position position="112"/>
    </location>
</feature>
<keyword evidence="3" id="KW-1185">Reference proteome</keyword>
<keyword evidence="1" id="KW-0547">Nucleotide-binding</keyword>
<dbReference type="EC" id="6.3.5.3" evidence="1"/>
<dbReference type="NCBIfam" id="TIGR01737">
    <property type="entry name" value="FGAM_synth_I"/>
    <property type="match status" value="1"/>
</dbReference>
<dbReference type="EC" id="3.5.1.2" evidence="1"/>
<feature type="active site" evidence="1">
    <location>
        <position position="231"/>
    </location>
</feature>
<comment type="pathway">
    <text evidence="1">Purine metabolism; IMP biosynthesis via de novo pathway; 5-amino-1-(5-phospho-D-ribosyl)imidazole from N(2)-formyl-N(1)-(5-phospho-D-ribosyl)glycinamide: step 1/2.</text>
</comment>
<name>A0A0X8XA66_9SPHI</name>
<dbReference type="PANTHER" id="PTHR47552">
    <property type="entry name" value="PHOSPHORIBOSYLFORMYLGLYCINAMIDINE SYNTHASE SUBUNIT PURQ"/>
    <property type="match status" value="1"/>
</dbReference>
<dbReference type="GO" id="GO:0005524">
    <property type="term" value="F:ATP binding"/>
    <property type="evidence" value="ECO:0007669"/>
    <property type="project" value="UniProtKB-KW"/>
</dbReference>
<evidence type="ECO:0000313" key="3">
    <source>
        <dbReference type="Proteomes" id="UP000218263"/>
    </source>
</evidence>
<dbReference type="Proteomes" id="UP000218263">
    <property type="component" value="Chromosome"/>
</dbReference>
<dbReference type="GO" id="GO:0004642">
    <property type="term" value="F:phosphoribosylformylglycinamidine synthase activity"/>
    <property type="evidence" value="ECO:0007669"/>
    <property type="project" value="UniProtKB-UniRule"/>
</dbReference>
<keyword evidence="1 2" id="KW-0436">Ligase</keyword>
<organism evidence="2 3">
    <name type="scientific">Mucilaginibacter gotjawali</name>
    <dbReference type="NCBI Taxonomy" id="1550579"/>
    <lineage>
        <taxon>Bacteria</taxon>
        <taxon>Pseudomonadati</taxon>
        <taxon>Bacteroidota</taxon>
        <taxon>Sphingobacteriia</taxon>
        <taxon>Sphingobacteriales</taxon>
        <taxon>Sphingobacteriaceae</taxon>
        <taxon>Mucilaginibacter</taxon>
    </lineage>
</organism>
<comment type="function">
    <text evidence="1">Part of the phosphoribosylformylglycinamidine synthase complex involved in the purines biosynthetic pathway. Catalyzes the ATP-dependent conversion of formylglycinamide ribonucleotide (FGAR) and glutamine to yield formylglycinamidine ribonucleotide (FGAM) and glutamate. The FGAM synthase complex is composed of three subunits. PurQ produces an ammonia molecule by converting glutamine to glutamate. PurL transfers the ammonia molecule to FGAR to form FGAM in an ATP-dependent manner. PurS interacts with PurQ and PurL and is thought to assist in the transfer of the ammonia molecule from PurQ to PurL.</text>
</comment>
<keyword evidence="1" id="KW-0315">Glutamine amidotransferase</keyword>
<dbReference type="UniPathway" id="UPA00074">
    <property type="reaction ID" value="UER00128"/>
</dbReference>
<protein>
    <recommendedName>
        <fullName evidence="1">Phosphoribosylformylglycinamidine synthase subunit PurQ</fullName>
        <shortName evidence="1">FGAM synthase</shortName>
        <ecNumber evidence="1">6.3.5.3</ecNumber>
    </recommendedName>
    <alternativeName>
        <fullName evidence="1">Formylglycinamide ribonucleotide amidotransferase subunit I</fullName>
        <shortName evidence="1">FGAR amidotransferase I</shortName>
        <shortName evidence="1">FGAR-AT I</shortName>
    </alternativeName>
    <alternativeName>
        <fullName evidence="1">Glutaminase PurQ</fullName>
        <ecNumber evidence="1">3.5.1.2</ecNumber>
    </alternativeName>
    <alternativeName>
        <fullName evidence="1">Phosphoribosylformylglycinamidine synthase subunit I</fullName>
    </alternativeName>
</protein>
<dbReference type="GO" id="GO:0004359">
    <property type="term" value="F:glutaminase activity"/>
    <property type="evidence" value="ECO:0007669"/>
    <property type="project" value="UniProtKB-EC"/>
</dbReference>
<keyword evidence="1" id="KW-0658">Purine biosynthesis</keyword>
<dbReference type="InterPro" id="IPR010075">
    <property type="entry name" value="PRibForGlyAmidine_synth_PurQ"/>
</dbReference>
<comment type="subunit">
    <text evidence="1">Part of the FGAM synthase complex composed of 1 PurL, 1 PurQ and 2 PurS subunits.</text>
</comment>
<sequence length="256" mass="28498">MCFMILNEYRPISPITIRPTAIKLILMKFGVVIFPGSNCDEDLIYVLEKIMGQEVVRLWHKDHDLQGAEFIVLPGGFSFGDYLRSGAIARFSPIMQEVIRFAANGGYVLGICNGFQILTEAGLLEGALLHNENRKFICRNIYMKPQTSNSLITAQIDPQRALKIPIAHGEGNYFADPEVLQSLKDNDQILFRYCDESGNITPESNPNGSLENIAGICNKERNVFGFMPHPERAADALVANEDGLAIFESILSMVKV</sequence>
<dbReference type="Gene3D" id="3.40.50.880">
    <property type="match status" value="1"/>
</dbReference>
<dbReference type="EMBL" id="AP017313">
    <property type="protein sequence ID" value="BAU56169.1"/>
    <property type="molecule type" value="Genomic_DNA"/>
</dbReference>
<dbReference type="HAMAP" id="MF_00421">
    <property type="entry name" value="PurQ"/>
    <property type="match status" value="1"/>
</dbReference>
<dbReference type="PIRSF" id="PIRSF001586">
    <property type="entry name" value="FGAM_synth_I"/>
    <property type="match status" value="1"/>
</dbReference>
<dbReference type="GO" id="GO:0006189">
    <property type="term" value="P:'de novo' IMP biosynthetic process"/>
    <property type="evidence" value="ECO:0007669"/>
    <property type="project" value="UniProtKB-UniRule"/>
</dbReference>
<dbReference type="GO" id="GO:0005737">
    <property type="term" value="C:cytoplasm"/>
    <property type="evidence" value="ECO:0007669"/>
    <property type="project" value="UniProtKB-SubCell"/>
</dbReference>
<dbReference type="PROSITE" id="PS51273">
    <property type="entry name" value="GATASE_TYPE_1"/>
    <property type="match status" value="1"/>
</dbReference>
<feature type="active site" evidence="1">
    <location>
        <position position="229"/>
    </location>
</feature>
<reference evidence="2 3" key="1">
    <citation type="submission" date="2015-12" db="EMBL/GenBank/DDBJ databases">
        <title>Genome sequence of Mucilaginibacter gotjawali.</title>
        <authorList>
            <person name="Lee J.S."/>
            <person name="Lee K.C."/>
            <person name="Kim K.K."/>
            <person name="Lee B.W."/>
        </authorList>
    </citation>
    <scope>NUCLEOTIDE SEQUENCE [LARGE SCALE GENOMIC DNA]</scope>
    <source>
        <strain evidence="2 3">SA3-7</strain>
    </source>
</reference>
<dbReference type="CDD" id="cd01740">
    <property type="entry name" value="GATase1_FGAR_AT"/>
    <property type="match status" value="1"/>
</dbReference>